<evidence type="ECO:0000313" key="1">
    <source>
        <dbReference type="EMBL" id="GFY08133.1"/>
    </source>
</evidence>
<proteinExistence type="predicted"/>
<name>A0A8X6SJH9_TRICX</name>
<accession>A0A8X6SJH9</accession>
<keyword evidence="2" id="KW-1185">Reference proteome</keyword>
<gene>
    <name evidence="1" type="ORF">TNCV_1355461</name>
</gene>
<dbReference type="Proteomes" id="UP000887159">
    <property type="component" value="Unassembled WGS sequence"/>
</dbReference>
<sequence>MSTPFLNKKVTTFALWSSDLPRCEASVKEFFQSLQPVAKTPPFPHAEGEDVLLAKNILFALFTREMKGFWSANCP</sequence>
<comment type="caution">
    <text evidence="1">The sequence shown here is derived from an EMBL/GenBank/DDBJ whole genome shotgun (WGS) entry which is preliminary data.</text>
</comment>
<dbReference type="AlphaFoldDB" id="A0A8X6SJH9"/>
<organism evidence="1 2">
    <name type="scientific">Trichonephila clavipes</name>
    <name type="common">Golden silk orbweaver</name>
    <name type="synonym">Nephila clavipes</name>
    <dbReference type="NCBI Taxonomy" id="2585209"/>
    <lineage>
        <taxon>Eukaryota</taxon>
        <taxon>Metazoa</taxon>
        <taxon>Ecdysozoa</taxon>
        <taxon>Arthropoda</taxon>
        <taxon>Chelicerata</taxon>
        <taxon>Arachnida</taxon>
        <taxon>Araneae</taxon>
        <taxon>Araneomorphae</taxon>
        <taxon>Entelegynae</taxon>
        <taxon>Araneoidea</taxon>
        <taxon>Nephilidae</taxon>
        <taxon>Trichonephila</taxon>
    </lineage>
</organism>
<protein>
    <submittedName>
        <fullName evidence="1">Uncharacterized protein</fullName>
    </submittedName>
</protein>
<evidence type="ECO:0000313" key="2">
    <source>
        <dbReference type="Proteomes" id="UP000887159"/>
    </source>
</evidence>
<reference evidence="1" key="1">
    <citation type="submission" date="2020-08" db="EMBL/GenBank/DDBJ databases">
        <title>Multicomponent nature underlies the extraordinary mechanical properties of spider dragline silk.</title>
        <authorList>
            <person name="Kono N."/>
            <person name="Nakamura H."/>
            <person name="Mori M."/>
            <person name="Yoshida Y."/>
            <person name="Ohtoshi R."/>
            <person name="Malay A.D."/>
            <person name="Moran D.A.P."/>
            <person name="Tomita M."/>
            <person name="Numata K."/>
            <person name="Arakawa K."/>
        </authorList>
    </citation>
    <scope>NUCLEOTIDE SEQUENCE</scope>
</reference>
<dbReference type="EMBL" id="BMAU01021280">
    <property type="protein sequence ID" value="GFY08133.1"/>
    <property type="molecule type" value="Genomic_DNA"/>
</dbReference>